<proteinExistence type="predicted"/>
<gene>
    <name evidence="2" type="ORF">LY89DRAFT_222434</name>
</gene>
<dbReference type="InParanoid" id="A0A194WWR5"/>
<evidence type="ECO:0000313" key="2">
    <source>
        <dbReference type="EMBL" id="KUJ12124.1"/>
    </source>
</evidence>
<protein>
    <submittedName>
        <fullName evidence="2">Uncharacterized protein</fullName>
    </submittedName>
</protein>
<dbReference type="OrthoDB" id="3535214at2759"/>
<evidence type="ECO:0000313" key="3">
    <source>
        <dbReference type="Proteomes" id="UP000070700"/>
    </source>
</evidence>
<dbReference type="Proteomes" id="UP000070700">
    <property type="component" value="Unassembled WGS sequence"/>
</dbReference>
<feature type="region of interest" description="Disordered" evidence="1">
    <location>
        <begin position="1"/>
        <end position="41"/>
    </location>
</feature>
<feature type="region of interest" description="Disordered" evidence="1">
    <location>
        <begin position="122"/>
        <end position="161"/>
    </location>
</feature>
<dbReference type="EMBL" id="KQ947425">
    <property type="protein sequence ID" value="KUJ12124.1"/>
    <property type="molecule type" value="Genomic_DNA"/>
</dbReference>
<accession>A0A194WWR5</accession>
<dbReference type="GeneID" id="28815688"/>
<keyword evidence="3" id="KW-1185">Reference proteome</keyword>
<reference evidence="2 3" key="1">
    <citation type="submission" date="2015-10" db="EMBL/GenBank/DDBJ databases">
        <title>Full genome of DAOMC 229536 Phialocephala scopiformis, a fungal endophyte of spruce producing the potent anti-insectan compound rugulosin.</title>
        <authorList>
            <consortium name="DOE Joint Genome Institute"/>
            <person name="Walker A.K."/>
            <person name="Frasz S.L."/>
            <person name="Seifert K.A."/>
            <person name="Miller J.D."/>
            <person name="Mondo S.J."/>
            <person name="Labutti K."/>
            <person name="Lipzen A."/>
            <person name="Dockter R."/>
            <person name="Kennedy M."/>
            <person name="Grigoriev I.V."/>
            <person name="Spatafora J.W."/>
        </authorList>
    </citation>
    <scope>NUCLEOTIDE SEQUENCE [LARGE SCALE GENOMIC DNA]</scope>
    <source>
        <strain evidence="2 3">CBS 120377</strain>
    </source>
</reference>
<sequence length="161" mass="18040">MSTSKKVLAEGSHKRSSSTAENSQPQPPVKRQAQEAEPKVEPQYVYVVSVDGFDRGGNNIPDIWGIYATVKDANNTVKDIVKDKYGGTSSYDRDIDEDGLESWSSDDTGYGESVWVHTEKKLVEPAGSVPDCEWEDLEDEEDEDEDEEEEEEDEEDAQESE</sequence>
<feature type="compositionally biased region" description="Acidic residues" evidence="1">
    <location>
        <begin position="132"/>
        <end position="161"/>
    </location>
</feature>
<organism evidence="2 3">
    <name type="scientific">Mollisia scopiformis</name>
    <name type="common">Conifer needle endophyte fungus</name>
    <name type="synonym">Phialocephala scopiformis</name>
    <dbReference type="NCBI Taxonomy" id="149040"/>
    <lineage>
        <taxon>Eukaryota</taxon>
        <taxon>Fungi</taxon>
        <taxon>Dikarya</taxon>
        <taxon>Ascomycota</taxon>
        <taxon>Pezizomycotina</taxon>
        <taxon>Leotiomycetes</taxon>
        <taxon>Helotiales</taxon>
        <taxon>Mollisiaceae</taxon>
        <taxon>Mollisia</taxon>
    </lineage>
</organism>
<dbReference type="AlphaFoldDB" id="A0A194WWR5"/>
<dbReference type="RefSeq" id="XP_018066479.1">
    <property type="nucleotide sequence ID" value="XM_018205962.1"/>
</dbReference>
<name>A0A194WWR5_MOLSC</name>
<evidence type="ECO:0000256" key="1">
    <source>
        <dbReference type="SAM" id="MobiDB-lite"/>
    </source>
</evidence>
<dbReference type="KEGG" id="psco:LY89DRAFT_222434"/>